<keyword evidence="2" id="KW-0012">Acyltransferase</keyword>
<dbReference type="SUPFAM" id="SSF55729">
    <property type="entry name" value="Acyl-CoA N-acyltransferases (Nat)"/>
    <property type="match status" value="1"/>
</dbReference>
<dbReference type="EC" id="2.3.-.-" evidence="2"/>
<proteinExistence type="predicted"/>
<protein>
    <submittedName>
        <fullName evidence="2">GNAT family N-acetyltransferase</fullName>
        <ecNumber evidence="2">2.3.-.-</ecNumber>
    </submittedName>
</protein>
<dbReference type="EMBL" id="JBHTHR010000537">
    <property type="protein sequence ID" value="MFD0802629.1"/>
    <property type="molecule type" value="Genomic_DNA"/>
</dbReference>
<name>A0ABW3BHU6_9ACTN</name>
<reference evidence="3" key="1">
    <citation type="journal article" date="2019" name="Int. J. Syst. Evol. Microbiol.">
        <title>The Global Catalogue of Microorganisms (GCM) 10K type strain sequencing project: providing services to taxonomists for standard genome sequencing and annotation.</title>
        <authorList>
            <consortium name="The Broad Institute Genomics Platform"/>
            <consortium name="The Broad Institute Genome Sequencing Center for Infectious Disease"/>
            <person name="Wu L."/>
            <person name="Ma J."/>
        </authorList>
    </citation>
    <scope>NUCLEOTIDE SEQUENCE [LARGE SCALE GENOMIC DNA]</scope>
    <source>
        <strain evidence="3">CCUG 63369</strain>
    </source>
</reference>
<sequence length="183" mass="20332">MDTDVWLRTPRLVLRGWRAADREPFARLNADPEVMAHFPAALSRAESDAMADRIQARLDERGFGLWALEAAGTGEFLGFTGLSLARFPAHFTPAVEVGWRLARHAWGRGYATEAARAAVAFGFDRCGLEEIVSFTARTNVRSQAVMRRLGMRCDSADDFDHPHLPAGHRLAPHMLYRLAADDA</sequence>
<evidence type="ECO:0000313" key="2">
    <source>
        <dbReference type="EMBL" id="MFD0802629.1"/>
    </source>
</evidence>
<comment type="caution">
    <text evidence="2">The sequence shown here is derived from an EMBL/GenBank/DDBJ whole genome shotgun (WGS) entry which is preliminary data.</text>
</comment>
<dbReference type="Pfam" id="PF13302">
    <property type="entry name" value="Acetyltransf_3"/>
    <property type="match status" value="1"/>
</dbReference>
<evidence type="ECO:0000259" key="1">
    <source>
        <dbReference type="PROSITE" id="PS51186"/>
    </source>
</evidence>
<dbReference type="InterPro" id="IPR000182">
    <property type="entry name" value="GNAT_dom"/>
</dbReference>
<keyword evidence="2" id="KW-0808">Transferase</keyword>
<organism evidence="2 3">
    <name type="scientific">Streptomonospora algeriensis</name>
    <dbReference type="NCBI Taxonomy" id="995084"/>
    <lineage>
        <taxon>Bacteria</taxon>
        <taxon>Bacillati</taxon>
        <taxon>Actinomycetota</taxon>
        <taxon>Actinomycetes</taxon>
        <taxon>Streptosporangiales</taxon>
        <taxon>Nocardiopsidaceae</taxon>
        <taxon>Streptomonospora</taxon>
    </lineage>
</organism>
<dbReference type="GO" id="GO:0016746">
    <property type="term" value="F:acyltransferase activity"/>
    <property type="evidence" value="ECO:0007669"/>
    <property type="project" value="UniProtKB-KW"/>
</dbReference>
<evidence type="ECO:0000313" key="3">
    <source>
        <dbReference type="Proteomes" id="UP001596956"/>
    </source>
</evidence>
<dbReference type="Proteomes" id="UP001596956">
    <property type="component" value="Unassembled WGS sequence"/>
</dbReference>
<dbReference type="PANTHER" id="PTHR43792">
    <property type="entry name" value="GNAT FAMILY, PUTATIVE (AFU_ORTHOLOGUE AFUA_3G00765)-RELATED-RELATED"/>
    <property type="match status" value="1"/>
</dbReference>
<dbReference type="InterPro" id="IPR051531">
    <property type="entry name" value="N-acetyltransferase"/>
</dbReference>
<dbReference type="PROSITE" id="PS51186">
    <property type="entry name" value="GNAT"/>
    <property type="match status" value="1"/>
</dbReference>
<dbReference type="InterPro" id="IPR016181">
    <property type="entry name" value="Acyl_CoA_acyltransferase"/>
</dbReference>
<gene>
    <name evidence="2" type="ORF">ACFQZU_15060</name>
</gene>
<dbReference type="PANTHER" id="PTHR43792:SF1">
    <property type="entry name" value="N-ACETYLTRANSFERASE DOMAIN-CONTAINING PROTEIN"/>
    <property type="match status" value="1"/>
</dbReference>
<keyword evidence="3" id="KW-1185">Reference proteome</keyword>
<accession>A0ABW3BHU6</accession>
<feature type="domain" description="N-acetyltransferase" evidence="1">
    <location>
        <begin position="12"/>
        <end position="181"/>
    </location>
</feature>
<dbReference type="Gene3D" id="3.40.630.30">
    <property type="match status" value="1"/>
</dbReference>